<dbReference type="GO" id="GO:0045493">
    <property type="term" value="P:xylan catabolic process"/>
    <property type="evidence" value="ECO:0007669"/>
    <property type="project" value="UniProtKB-KW"/>
</dbReference>
<dbReference type="InterPro" id="IPR001000">
    <property type="entry name" value="GH10_dom"/>
</dbReference>
<dbReference type="PANTHER" id="PTHR31490">
    <property type="entry name" value="GLYCOSYL HYDROLASE"/>
    <property type="match status" value="1"/>
</dbReference>
<evidence type="ECO:0000256" key="8">
    <source>
        <dbReference type="ARBA" id="ARBA00023326"/>
    </source>
</evidence>
<comment type="catalytic activity">
    <reaction evidence="1 10">
        <text>Endohydrolysis of (1-&gt;4)-beta-D-xylosidic linkages in xylans.</text>
        <dbReference type="EC" id="3.2.1.8"/>
    </reaction>
</comment>
<dbReference type="Gene3D" id="3.20.20.80">
    <property type="entry name" value="Glycosidases"/>
    <property type="match status" value="1"/>
</dbReference>
<keyword evidence="4" id="KW-0732">Signal</keyword>
<dbReference type="AlphaFoldDB" id="A0A1M6BE58"/>
<dbReference type="EMBL" id="FQZK01000001">
    <property type="protein sequence ID" value="SHI47031.1"/>
    <property type="molecule type" value="Genomic_DNA"/>
</dbReference>
<feature type="transmembrane region" description="Helical" evidence="12">
    <location>
        <begin position="20"/>
        <end position="41"/>
    </location>
</feature>
<comment type="similarity">
    <text evidence="2 10">Belongs to the glycosyl hydrolase 10 (cellulase F) family.</text>
</comment>
<keyword evidence="6 10" id="KW-0119">Carbohydrate metabolism</keyword>
<reference evidence="14 15" key="1">
    <citation type="submission" date="2016-11" db="EMBL/GenBank/DDBJ databases">
        <authorList>
            <person name="Jaros S."/>
            <person name="Januszkiewicz K."/>
            <person name="Wedrychowicz H."/>
        </authorList>
    </citation>
    <scope>NUCLEOTIDE SEQUENCE [LARGE SCALE GENOMIC DNA]</scope>
    <source>
        <strain evidence="14 15">CGMCC 4.5723</strain>
    </source>
</reference>
<dbReference type="PANTHER" id="PTHR31490:SF88">
    <property type="entry name" value="BETA-XYLANASE"/>
    <property type="match status" value="1"/>
</dbReference>
<keyword evidence="12" id="KW-0812">Transmembrane</keyword>
<dbReference type="PROSITE" id="PS00591">
    <property type="entry name" value="GH10_1"/>
    <property type="match status" value="1"/>
</dbReference>
<feature type="domain" description="GH10" evidence="13">
    <location>
        <begin position="45"/>
        <end position="361"/>
    </location>
</feature>
<evidence type="ECO:0000256" key="4">
    <source>
        <dbReference type="ARBA" id="ARBA00022729"/>
    </source>
</evidence>
<proteinExistence type="inferred from homology"/>
<evidence type="ECO:0000256" key="2">
    <source>
        <dbReference type="ARBA" id="ARBA00007495"/>
    </source>
</evidence>
<dbReference type="InterPro" id="IPR044846">
    <property type="entry name" value="GH10"/>
</dbReference>
<dbReference type="PROSITE" id="PS51760">
    <property type="entry name" value="GH10_2"/>
    <property type="match status" value="1"/>
</dbReference>
<accession>A0A1M6BE58</accession>
<feature type="region of interest" description="Disordered" evidence="11">
    <location>
        <begin position="360"/>
        <end position="384"/>
    </location>
</feature>
<keyword evidence="5 10" id="KW-0378">Hydrolase</keyword>
<dbReference type="Proteomes" id="UP000184452">
    <property type="component" value="Unassembled WGS sequence"/>
</dbReference>
<evidence type="ECO:0000256" key="6">
    <source>
        <dbReference type="ARBA" id="ARBA00023277"/>
    </source>
</evidence>
<evidence type="ECO:0000256" key="3">
    <source>
        <dbReference type="ARBA" id="ARBA00022651"/>
    </source>
</evidence>
<dbReference type="SUPFAM" id="SSF51445">
    <property type="entry name" value="(Trans)glycosidases"/>
    <property type="match status" value="1"/>
</dbReference>
<evidence type="ECO:0000313" key="15">
    <source>
        <dbReference type="Proteomes" id="UP000184452"/>
    </source>
</evidence>
<keyword evidence="3 14" id="KW-0858">Xylan degradation</keyword>
<evidence type="ECO:0000256" key="11">
    <source>
        <dbReference type="SAM" id="MobiDB-lite"/>
    </source>
</evidence>
<dbReference type="PRINTS" id="PR00134">
    <property type="entry name" value="GLHYDRLASE10"/>
</dbReference>
<dbReference type="InterPro" id="IPR031158">
    <property type="entry name" value="GH10_AS"/>
</dbReference>
<dbReference type="InterPro" id="IPR017853">
    <property type="entry name" value="GH"/>
</dbReference>
<dbReference type="SMART" id="SM00633">
    <property type="entry name" value="Glyco_10"/>
    <property type="match status" value="1"/>
</dbReference>
<keyword evidence="12" id="KW-0472">Membrane</keyword>
<gene>
    <name evidence="14" type="ORF">SAMN05421803_101317</name>
</gene>
<keyword evidence="7 10" id="KW-0326">Glycosidase</keyword>
<feature type="active site" description="Nucleophile" evidence="9">
    <location>
        <position position="283"/>
    </location>
</feature>
<evidence type="ECO:0000313" key="14">
    <source>
        <dbReference type="EMBL" id="SHI47031.1"/>
    </source>
</evidence>
<evidence type="ECO:0000256" key="12">
    <source>
        <dbReference type="SAM" id="Phobius"/>
    </source>
</evidence>
<dbReference type="RefSeq" id="WP_281256317.1">
    <property type="nucleotide sequence ID" value="NZ_FQZK01000001.1"/>
</dbReference>
<evidence type="ECO:0000256" key="5">
    <source>
        <dbReference type="ARBA" id="ARBA00022801"/>
    </source>
</evidence>
<protein>
    <recommendedName>
        <fullName evidence="10">Beta-xylanase</fullName>
        <ecNumber evidence="10">3.2.1.8</ecNumber>
    </recommendedName>
</protein>
<evidence type="ECO:0000256" key="9">
    <source>
        <dbReference type="PROSITE-ProRule" id="PRU10061"/>
    </source>
</evidence>
<dbReference type="Pfam" id="PF00331">
    <property type="entry name" value="Glyco_hydro_10"/>
    <property type="match status" value="1"/>
</dbReference>
<keyword evidence="12" id="KW-1133">Transmembrane helix</keyword>
<keyword evidence="15" id="KW-1185">Reference proteome</keyword>
<evidence type="ECO:0000256" key="1">
    <source>
        <dbReference type="ARBA" id="ARBA00000681"/>
    </source>
</evidence>
<organism evidence="14 15">
    <name type="scientific">Nocardiopsis flavescens</name>
    <dbReference type="NCBI Taxonomy" id="758803"/>
    <lineage>
        <taxon>Bacteria</taxon>
        <taxon>Bacillati</taxon>
        <taxon>Actinomycetota</taxon>
        <taxon>Actinomycetes</taxon>
        <taxon>Streptosporangiales</taxon>
        <taxon>Nocardiopsidaceae</taxon>
        <taxon>Nocardiopsis</taxon>
    </lineage>
</organism>
<evidence type="ECO:0000256" key="10">
    <source>
        <dbReference type="RuleBase" id="RU361174"/>
    </source>
</evidence>
<sequence length="384" mass="41785">MAAQRTAGGGGTGPVNGKGVLLAAALCAVILTVTGVLVAVLPEPEQEGHRLPALARSHGIDLGVAVAVDPLDRDRRYRGLVEDHYTSVTAENTMKWEHVQPERGEYDWSGPDAVVDFAADNGLGVRGHTMLWHNQQPAWLAEGDWDAEELSAVVHEHVTTVMERYRGRIGAWDVINEPLEDGGPQMRRNLWYEVLGPDYIARTLYSAHAADPDAALYINEFGIESAGPKADALYDLVAGLVERGVPVHGVGFQSHFVHGNVPDDLAEQMRRYTDLGLEVAVSELDVRVDAPVTDEDLREQRQEYHDVLAACLEVEGCVNVTVWGVTDAHSWIPEWFPGTDAALPFDTAYRPKPALSGMVDALSRRGRRPGPARGARPRPPGAAP</sequence>
<dbReference type="EC" id="3.2.1.8" evidence="10"/>
<dbReference type="GO" id="GO:0031176">
    <property type="term" value="F:endo-1,4-beta-xylanase activity"/>
    <property type="evidence" value="ECO:0007669"/>
    <property type="project" value="UniProtKB-EC"/>
</dbReference>
<keyword evidence="8 10" id="KW-0624">Polysaccharide degradation</keyword>
<evidence type="ECO:0000259" key="13">
    <source>
        <dbReference type="PROSITE" id="PS51760"/>
    </source>
</evidence>
<name>A0A1M6BE58_9ACTN</name>
<evidence type="ECO:0000256" key="7">
    <source>
        <dbReference type="ARBA" id="ARBA00023295"/>
    </source>
</evidence>
<dbReference type="STRING" id="758803.SAMN05421803_101317"/>